<proteinExistence type="predicted"/>
<dbReference type="Proteomes" id="UP000823388">
    <property type="component" value="Chromosome 3N"/>
</dbReference>
<name>A0A8T0UI78_PANVG</name>
<feature type="compositionally biased region" description="Basic and acidic residues" evidence="1">
    <location>
        <begin position="1"/>
        <end position="16"/>
    </location>
</feature>
<protein>
    <submittedName>
        <fullName evidence="2">Uncharacterized protein</fullName>
    </submittedName>
</protein>
<sequence length="74" mass="7974">MLRKLEHGGSDGDKTAEAFPARRTLLSSSTPMLGLIKGPTSSATRPGRRLEILAGCKLLFFSAMTAEEPNEKNL</sequence>
<dbReference type="EMBL" id="CM029042">
    <property type="protein sequence ID" value="KAG2621748.1"/>
    <property type="molecule type" value="Genomic_DNA"/>
</dbReference>
<reference evidence="2" key="1">
    <citation type="submission" date="2020-05" db="EMBL/GenBank/DDBJ databases">
        <title>WGS assembly of Panicum virgatum.</title>
        <authorList>
            <person name="Lovell J.T."/>
            <person name="Jenkins J."/>
            <person name="Shu S."/>
            <person name="Juenger T.E."/>
            <person name="Schmutz J."/>
        </authorList>
    </citation>
    <scope>NUCLEOTIDE SEQUENCE</scope>
    <source>
        <strain evidence="2">AP13</strain>
    </source>
</reference>
<accession>A0A8T0UI78</accession>
<dbReference type="AlphaFoldDB" id="A0A8T0UI78"/>
<organism evidence="2 3">
    <name type="scientific">Panicum virgatum</name>
    <name type="common">Blackwell switchgrass</name>
    <dbReference type="NCBI Taxonomy" id="38727"/>
    <lineage>
        <taxon>Eukaryota</taxon>
        <taxon>Viridiplantae</taxon>
        <taxon>Streptophyta</taxon>
        <taxon>Embryophyta</taxon>
        <taxon>Tracheophyta</taxon>
        <taxon>Spermatophyta</taxon>
        <taxon>Magnoliopsida</taxon>
        <taxon>Liliopsida</taxon>
        <taxon>Poales</taxon>
        <taxon>Poaceae</taxon>
        <taxon>PACMAD clade</taxon>
        <taxon>Panicoideae</taxon>
        <taxon>Panicodae</taxon>
        <taxon>Paniceae</taxon>
        <taxon>Panicinae</taxon>
        <taxon>Panicum</taxon>
        <taxon>Panicum sect. Hiantes</taxon>
    </lineage>
</organism>
<comment type="caution">
    <text evidence="2">The sequence shown here is derived from an EMBL/GenBank/DDBJ whole genome shotgun (WGS) entry which is preliminary data.</text>
</comment>
<gene>
    <name evidence="2" type="ORF">PVAP13_3NG304506</name>
</gene>
<feature type="region of interest" description="Disordered" evidence="1">
    <location>
        <begin position="1"/>
        <end position="25"/>
    </location>
</feature>
<evidence type="ECO:0000256" key="1">
    <source>
        <dbReference type="SAM" id="MobiDB-lite"/>
    </source>
</evidence>
<evidence type="ECO:0000313" key="2">
    <source>
        <dbReference type="EMBL" id="KAG2621748.1"/>
    </source>
</evidence>
<keyword evidence="3" id="KW-1185">Reference proteome</keyword>
<evidence type="ECO:0000313" key="3">
    <source>
        <dbReference type="Proteomes" id="UP000823388"/>
    </source>
</evidence>